<keyword evidence="2" id="KW-1185">Reference proteome</keyword>
<proteinExistence type="predicted"/>
<organism evidence="1 2">
    <name type="scientific">Geotrichum galactomycetum</name>
    <dbReference type="NCBI Taxonomy" id="27317"/>
    <lineage>
        <taxon>Eukaryota</taxon>
        <taxon>Fungi</taxon>
        <taxon>Dikarya</taxon>
        <taxon>Ascomycota</taxon>
        <taxon>Saccharomycotina</taxon>
        <taxon>Dipodascomycetes</taxon>
        <taxon>Dipodascales</taxon>
        <taxon>Dipodascaceae</taxon>
        <taxon>Geotrichum</taxon>
    </lineage>
</organism>
<reference evidence="1 2" key="1">
    <citation type="journal article" date="2020" name="Front. Microbiol.">
        <title>Phenotypic and Genetic Characterization of the Cheese Ripening Yeast Geotrichum candidum.</title>
        <authorList>
            <person name="Perkins V."/>
            <person name="Vignola S."/>
            <person name="Lessard M.H."/>
            <person name="Plante P.L."/>
            <person name="Corbeil J."/>
            <person name="Dugat-Bony E."/>
            <person name="Frenette M."/>
            <person name="Labrie S."/>
        </authorList>
    </citation>
    <scope>NUCLEOTIDE SEQUENCE [LARGE SCALE GENOMIC DNA]</scope>
    <source>
        <strain evidence="1 2">LMA-1147</strain>
    </source>
</reference>
<evidence type="ECO:0000313" key="1">
    <source>
        <dbReference type="EMBL" id="KAF5097592.1"/>
    </source>
</evidence>
<name>A0ACB6V4F5_9ASCO</name>
<evidence type="ECO:0000313" key="2">
    <source>
        <dbReference type="Proteomes" id="UP000744676"/>
    </source>
</evidence>
<dbReference type="EMBL" id="QVQA01000062">
    <property type="protein sequence ID" value="KAF5097592.1"/>
    <property type="molecule type" value="Genomic_DNA"/>
</dbReference>
<comment type="caution">
    <text evidence="1">The sequence shown here is derived from an EMBL/GenBank/DDBJ whole genome shotgun (WGS) entry which is preliminary data.</text>
</comment>
<protein>
    <submittedName>
        <fullName evidence="1">Uncharacterized protein</fullName>
    </submittedName>
</protein>
<dbReference type="Proteomes" id="UP000744676">
    <property type="component" value="Unassembled WGS sequence"/>
</dbReference>
<accession>A0ACB6V4F5</accession>
<sequence>MLFTSTLLLVEGGDPYRLPALYTNVINKALYNTMANGSLDVLVMKCPNHISAVQAVVSGFYNIARSQALKLHRTSIRVRVLLDGQNVELARRQNWEVVTAGKFEEDLITEFRYQVPESSQLLGLPVVIFRMDRGDEHEQNGYTHEQPAYQTIGNDSTDPSIGQPDAGEWEHDVVAVGGTFDHLHDGHKLLLTIAGFLAKEKLIVGITGTELLVNKKYAEVMEPYMKRRNNVEEFLQYLYPALEVESHMLHDVAGPTGKIEDIDALVLSGETRKGGEAVNKLRQEKGWHPLVVYEVDVIGCETGSEVDNWSDKLSSTELRRIELEKLRLTDSPNKSPAI</sequence>
<gene>
    <name evidence="1" type="ORF">D0Z00_002350</name>
</gene>